<dbReference type="PATRIC" id="fig|271.14.peg.1202"/>
<dbReference type="InterPro" id="IPR038695">
    <property type="entry name" value="Saro_0823-like_sf"/>
</dbReference>
<gene>
    <name evidence="1" type="ORF">BVI061214_01128</name>
</gene>
<sequence length="157" mass="16827">MERNPLFPLAAFALLILLSVFSLLGYLLAARRYPGPPPPTGILVETEEGPRLLKGRLARTPEAWARGLGLRQEGLEALLYLFPEATDAPFSAEGYRFPVVVAFLDGEGRVLKVAHLRPGESVSPGTAYRGVLEVREGLLALRPGDRVAPSGTASPGP</sequence>
<dbReference type="Proteomes" id="UP000037685">
    <property type="component" value="Unassembled WGS sequence"/>
</dbReference>
<evidence type="ECO:0008006" key="3">
    <source>
        <dbReference type="Google" id="ProtNLM"/>
    </source>
</evidence>
<dbReference type="RefSeq" id="WP_053767635.1">
    <property type="nucleotide sequence ID" value="NZ_LHCI01000106.1"/>
</dbReference>
<organism evidence="1 2">
    <name type="scientific">Thermus aquaticus</name>
    <dbReference type="NCBI Taxonomy" id="271"/>
    <lineage>
        <taxon>Bacteria</taxon>
        <taxon>Thermotogati</taxon>
        <taxon>Deinococcota</taxon>
        <taxon>Deinococci</taxon>
        <taxon>Thermales</taxon>
        <taxon>Thermaceae</taxon>
        <taxon>Thermus</taxon>
    </lineage>
</organism>
<accession>A0A0N0BLR3</accession>
<name>A0A0N0BLR3_THEAQ</name>
<dbReference type="AlphaFoldDB" id="A0A0N0BLR3"/>
<dbReference type="EMBL" id="LHCI01000106">
    <property type="protein sequence ID" value="KOX89944.1"/>
    <property type="molecule type" value="Genomic_DNA"/>
</dbReference>
<comment type="caution">
    <text evidence="1">The sequence shown here is derived from an EMBL/GenBank/DDBJ whole genome shotgun (WGS) entry which is preliminary data.</text>
</comment>
<proteinExistence type="predicted"/>
<evidence type="ECO:0000313" key="1">
    <source>
        <dbReference type="EMBL" id="KOX89944.1"/>
    </source>
</evidence>
<dbReference type="InterPro" id="IPR003795">
    <property type="entry name" value="DUF192"/>
</dbReference>
<reference evidence="1 2" key="1">
    <citation type="submission" date="2015-07" db="EMBL/GenBank/DDBJ databases">
        <authorList>
            <person name="Noorani M."/>
        </authorList>
    </citation>
    <scope>NUCLEOTIDE SEQUENCE [LARGE SCALE GENOMIC DNA]</scope>
    <source>
        <strain evidence="2">ATCC 25104 / DSM 625 / JCM 10724 / NBRC 103206 / NCIMB 11243 / YT-1</strain>
    </source>
</reference>
<evidence type="ECO:0000313" key="2">
    <source>
        <dbReference type="Proteomes" id="UP000037685"/>
    </source>
</evidence>
<dbReference type="Gene3D" id="2.60.120.1140">
    <property type="entry name" value="Protein of unknown function DUF192"/>
    <property type="match status" value="1"/>
</dbReference>
<dbReference type="Pfam" id="PF02643">
    <property type="entry name" value="DUF192"/>
    <property type="match status" value="1"/>
</dbReference>
<protein>
    <recommendedName>
        <fullName evidence="3">DUF192 domain-containing protein</fullName>
    </recommendedName>
</protein>